<sequence>MSAFFNSDGSFPLQFVTIFAVIFAVLAAIVLIYRRFSGKGMALSKSGPRGRQPRLGIVDIYELDRQRQLILLRRDNVEHLLLVGGPNDVIVERNINRGAGARLPLDETARVEPLVEETAFEPMRPVEPAAAGAPPIFQPPIVQPTPSPSMVSERPEAKSREPRSDGSLPTTPADDIAPRREVPAETAPVGRPSRAEVIAAKAARRNPPPLANLKAEAPERQRGPAERVSNIVEPTFDAPEPPVPEKPRAPAVTEQAAPAKPAPPQPTKEPAPAVEQAPAIPPPLARPTSSRPVDAAILSDMARQLEEALRRPSGAVSPSSTGAPPQSQVTSPAPQAERKAPAPEPDREPVPVSGTPQERPVDPMAAAMAATQDVAPENAAPARTRMEEPAPVEPEPFLPAPPPPPQPIPPQPAPAPEIPAPRRAAAPSQNPFSVEEIEAEFARLLGRPLDKKG</sequence>
<feature type="compositionally biased region" description="Basic and acidic residues" evidence="1">
    <location>
        <begin position="216"/>
        <end position="225"/>
    </location>
</feature>
<feature type="compositionally biased region" description="Basic and acidic residues" evidence="1">
    <location>
        <begin position="336"/>
        <end position="349"/>
    </location>
</feature>
<feature type="compositionally biased region" description="Low complexity" evidence="1">
    <location>
        <begin position="249"/>
        <end position="259"/>
    </location>
</feature>
<name>A0ABW3WU55_9HYPH</name>
<comment type="caution">
    <text evidence="3">The sequence shown here is derived from an EMBL/GenBank/DDBJ whole genome shotgun (WGS) entry which is preliminary data.</text>
</comment>
<keyword evidence="2" id="KW-0812">Transmembrane</keyword>
<dbReference type="RefSeq" id="WP_238208714.1">
    <property type="nucleotide sequence ID" value="NZ_JBHTND010000003.1"/>
</dbReference>
<evidence type="ECO:0000256" key="2">
    <source>
        <dbReference type="SAM" id="Phobius"/>
    </source>
</evidence>
<keyword evidence="2" id="KW-1133">Transmembrane helix</keyword>
<dbReference type="EMBL" id="JBHTND010000003">
    <property type="protein sequence ID" value="MFD1300732.1"/>
    <property type="molecule type" value="Genomic_DNA"/>
</dbReference>
<feature type="compositionally biased region" description="Polar residues" evidence="1">
    <location>
        <begin position="316"/>
        <end position="333"/>
    </location>
</feature>
<reference evidence="4" key="1">
    <citation type="journal article" date="2019" name="Int. J. Syst. Evol. Microbiol.">
        <title>The Global Catalogue of Microorganisms (GCM) 10K type strain sequencing project: providing services to taxonomists for standard genome sequencing and annotation.</title>
        <authorList>
            <consortium name="The Broad Institute Genomics Platform"/>
            <consortium name="The Broad Institute Genome Sequencing Center for Infectious Disease"/>
            <person name="Wu L."/>
            <person name="Ma J."/>
        </authorList>
    </citation>
    <scope>NUCLEOTIDE SEQUENCE [LARGE SCALE GENOMIC DNA]</scope>
    <source>
        <strain evidence="4">CCUG 56108</strain>
    </source>
</reference>
<evidence type="ECO:0000256" key="1">
    <source>
        <dbReference type="SAM" id="MobiDB-lite"/>
    </source>
</evidence>
<evidence type="ECO:0000313" key="3">
    <source>
        <dbReference type="EMBL" id="MFD1300732.1"/>
    </source>
</evidence>
<dbReference type="Proteomes" id="UP001597176">
    <property type="component" value="Unassembled WGS sequence"/>
</dbReference>
<feature type="transmembrane region" description="Helical" evidence="2">
    <location>
        <begin position="12"/>
        <end position="33"/>
    </location>
</feature>
<keyword evidence="2" id="KW-0472">Membrane</keyword>
<organism evidence="3 4">
    <name type="scientific">Methylobacterium marchantiae</name>
    <dbReference type="NCBI Taxonomy" id="600331"/>
    <lineage>
        <taxon>Bacteria</taxon>
        <taxon>Pseudomonadati</taxon>
        <taxon>Pseudomonadota</taxon>
        <taxon>Alphaproteobacteria</taxon>
        <taxon>Hyphomicrobiales</taxon>
        <taxon>Methylobacteriaceae</taxon>
        <taxon>Methylobacterium</taxon>
    </lineage>
</organism>
<dbReference type="PANTHER" id="PTHR38766:SF1">
    <property type="entry name" value="FLAGELLAR PROTEIN FLIO"/>
    <property type="match status" value="1"/>
</dbReference>
<proteinExistence type="predicted"/>
<feature type="compositionally biased region" description="Pro residues" evidence="1">
    <location>
        <begin position="136"/>
        <end position="147"/>
    </location>
</feature>
<evidence type="ECO:0000313" key="4">
    <source>
        <dbReference type="Proteomes" id="UP001597176"/>
    </source>
</evidence>
<dbReference type="PANTHER" id="PTHR38766">
    <property type="entry name" value="FLAGELLAR PROTEIN FLIO"/>
    <property type="match status" value="1"/>
</dbReference>
<protein>
    <recommendedName>
        <fullName evidence="5">Flagellar biosynthesis protein FliO</fullName>
    </recommendedName>
</protein>
<accession>A0ABW3WU55</accession>
<feature type="region of interest" description="Disordered" evidence="1">
    <location>
        <begin position="125"/>
        <end position="431"/>
    </location>
</feature>
<feature type="compositionally biased region" description="Pro residues" evidence="1">
    <location>
        <begin position="260"/>
        <end position="269"/>
    </location>
</feature>
<feature type="compositionally biased region" description="Basic and acidic residues" evidence="1">
    <location>
        <begin position="153"/>
        <end position="164"/>
    </location>
</feature>
<feature type="compositionally biased region" description="Pro residues" evidence="1">
    <location>
        <begin position="391"/>
        <end position="419"/>
    </location>
</feature>
<dbReference type="InterPro" id="IPR052205">
    <property type="entry name" value="FliO/MopB"/>
</dbReference>
<keyword evidence="4" id="KW-1185">Reference proteome</keyword>
<evidence type="ECO:0008006" key="5">
    <source>
        <dbReference type="Google" id="ProtNLM"/>
    </source>
</evidence>
<gene>
    <name evidence="3" type="ORF">ACFQ4G_03920</name>
</gene>